<dbReference type="EMBL" id="ACOU01000002">
    <property type="protein sequence ID" value="EKX74346.1"/>
    <property type="molecule type" value="Genomic_DNA"/>
</dbReference>
<evidence type="ECO:0000313" key="2">
    <source>
        <dbReference type="EMBL" id="EKX74346.1"/>
    </source>
</evidence>
<proteinExistence type="predicted"/>
<name>L1LG63_THEEQ</name>
<feature type="region of interest" description="Disordered" evidence="1">
    <location>
        <begin position="69"/>
        <end position="97"/>
    </location>
</feature>
<dbReference type="eggNOG" id="ENOG502RSZC">
    <property type="taxonomic scope" value="Eukaryota"/>
</dbReference>
<sequence>MLSGFLRRYDRINGLEVVFLRKISHVSESVIHSLLNGIKVANSRTEFDDLVRNVKLLSEYKYEDQNEARFSQGSASLETSKHPSSSRPGLPIKRDSDDEIQVSGDNEVIVLYSISNLVRKKNDSQELWIFLSDYTIKVLENWNFGHVYTLLEMLIGFKSRNDLVNKRIDLILHTLLNRVNSIIEEHYSSGSAEIINVHNSPLYGKSSTINKNVGKLLTTKQIISYKALWKLWSRLSFCKHLDSKITKHLMLTFMDSNKDEIDKFDLMAVVRTLDILFSDQKLLSKVEERLMLKFIKRFLKIYSYTKWNDDNNLHIKNNNIDIHQIRRSLSFLAQATHVFPTNLITLFTSNYCNHGFKNFLNVAHSVIIKFRNAYLNVSANLDNSESRLGQNDYQKDVKNALYYNNSKLFIKMFGNVIILMKYLDYVHIVNYSAVEKSYYIFKNEIAKLSMIFLQTMKFSDLMIKQSMCIYYLLVTAICDHFSKADSAIPLALIECALKVTSEMGASALVCTNSLESLRLLSHIDRIVSLRIRTYIPALNEVDSLCLKKMEELTKAFSLQYSYFLSTSLDNPSYRILYVTLMNKYGFFSPEIGYSFLKALDGNFENLSSHEIGMLCDLFLRIHFLIYRDNSEILELVKINIRSLVDMVSDKKIKLKTRNLTSLMLCMHTYGILPKCDTIKSIVLQRINHLNFNNLVKILPISNYFCINEHVVSALLGLGNEIEDLTPLVSLLESRNTDILKILGDLENIKIVDEDYFWGLYVSKKRNQQIFCRYFRGRSLDCTPVISLDDATKLLKFYIDTNADKSIPLYSKLQLLV</sequence>
<dbReference type="Proteomes" id="UP000031512">
    <property type="component" value="Unassembled WGS sequence"/>
</dbReference>
<dbReference type="RefSeq" id="XP_004833798.1">
    <property type="nucleotide sequence ID" value="XM_004833741.1"/>
</dbReference>
<protein>
    <submittedName>
        <fullName evidence="2">Uncharacterized protein</fullName>
    </submittedName>
</protein>
<dbReference type="STRING" id="1537102.L1LG63"/>
<dbReference type="VEuPathDB" id="PiroplasmaDB:BEWA_043870"/>
<evidence type="ECO:0000256" key="1">
    <source>
        <dbReference type="SAM" id="MobiDB-lite"/>
    </source>
</evidence>
<feature type="compositionally biased region" description="Polar residues" evidence="1">
    <location>
        <begin position="69"/>
        <end position="87"/>
    </location>
</feature>
<dbReference type="OrthoDB" id="361489at2759"/>
<gene>
    <name evidence="2" type="ORF">BEWA_043870</name>
</gene>
<reference evidence="2 3" key="1">
    <citation type="journal article" date="2012" name="BMC Genomics">
        <title>Comparative genomic analysis and phylogenetic position of Theileria equi.</title>
        <authorList>
            <person name="Kappmeyer L.S."/>
            <person name="Thiagarajan M."/>
            <person name="Herndon D.R."/>
            <person name="Ramsay J.D."/>
            <person name="Caler E."/>
            <person name="Djikeng A."/>
            <person name="Gillespie J.J."/>
            <person name="Lau A.O."/>
            <person name="Roalson E.H."/>
            <person name="Silva J.C."/>
            <person name="Silva M.G."/>
            <person name="Suarez C.E."/>
            <person name="Ueti M.W."/>
            <person name="Nene V.M."/>
            <person name="Mealey R.H."/>
            <person name="Knowles D.P."/>
            <person name="Brayton K.A."/>
        </authorList>
    </citation>
    <scope>NUCLEOTIDE SEQUENCE [LARGE SCALE GENOMIC DNA]</scope>
    <source>
        <strain evidence="2 3">WA</strain>
    </source>
</reference>
<keyword evidence="3" id="KW-1185">Reference proteome</keyword>
<dbReference type="AlphaFoldDB" id="L1LG63"/>
<comment type="caution">
    <text evidence="2">The sequence shown here is derived from an EMBL/GenBank/DDBJ whole genome shotgun (WGS) entry which is preliminary data.</text>
</comment>
<dbReference type="KEGG" id="beq:BEWA_043870"/>
<organism evidence="2 3">
    <name type="scientific">Theileria equi strain WA</name>
    <dbReference type="NCBI Taxonomy" id="1537102"/>
    <lineage>
        <taxon>Eukaryota</taxon>
        <taxon>Sar</taxon>
        <taxon>Alveolata</taxon>
        <taxon>Apicomplexa</taxon>
        <taxon>Aconoidasida</taxon>
        <taxon>Piroplasmida</taxon>
        <taxon>Theileriidae</taxon>
        <taxon>Theileria</taxon>
    </lineage>
</organism>
<dbReference type="GeneID" id="15807794"/>
<accession>L1LG63</accession>
<evidence type="ECO:0000313" key="3">
    <source>
        <dbReference type="Proteomes" id="UP000031512"/>
    </source>
</evidence>